<dbReference type="PRINTS" id="PR00111">
    <property type="entry name" value="ABHYDROLASE"/>
</dbReference>
<dbReference type="RefSeq" id="WP_088420758.1">
    <property type="nucleotide sequence ID" value="NZ_NJBA01000008.1"/>
</dbReference>
<protein>
    <submittedName>
        <fullName evidence="3">Alpha/beta hydrolase</fullName>
    </submittedName>
</protein>
<proteinExistence type="predicted"/>
<evidence type="ECO:0000259" key="2">
    <source>
        <dbReference type="Pfam" id="PF00561"/>
    </source>
</evidence>
<dbReference type="GO" id="GO:0047372">
    <property type="term" value="F:monoacylglycerol lipase activity"/>
    <property type="evidence" value="ECO:0007669"/>
    <property type="project" value="TreeGrafter"/>
</dbReference>
<feature type="domain" description="AB hydrolase-1" evidence="2">
    <location>
        <begin position="68"/>
        <end position="320"/>
    </location>
</feature>
<dbReference type="GO" id="GO:0046464">
    <property type="term" value="P:acylglycerol catabolic process"/>
    <property type="evidence" value="ECO:0007669"/>
    <property type="project" value="TreeGrafter"/>
</dbReference>
<dbReference type="InterPro" id="IPR000073">
    <property type="entry name" value="AB_hydrolase_1"/>
</dbReference>
<dbReference type="PRINTS" id="PR00412">
    <property type="entry name" value="EPOXHYDRLASE"/>
</dbReference>
<keyword evidence="1" id="KW-0732">Signal</keyword>
<keyword evidence="3" id="KW-0378">Hydrolase</keyword>
<dbReference type="InterPro" id="IPR050266">
    <property type="entry name" value="AB_hydrolase_sf"/>
</dbReference>
<accession>A0A246F6C4</accession>
<dbReference type="EMBL" id="NJBA01000008">
    <property type="protein sequence ID" value="OWP48775.1"/>
    <property type="molecule type" value="Genomic_DNA"/>
</dbReference>
<name>A0A246F6C4_PSENT</name>
<dbReference type="SUPFAM" id="SSF53474">
    <property type="entry name" value="alpha/beta-Hydrolases"/>
    <property type="match status" value="1"/>
</dbReference>
<dbReference type="PANTHER" id="PTHR43798">
    <property type="entry name" value="MONOACYLGLYCEROL LIPASE"/>
    <property type="match status" value="1"/>
</dbReference>
<dbReference type="STRING" id="46680.GCA_000807755_05835"/>
<dbReference type="eggNOG" id="COG2267">
    <property type="taxonomic scope" value="Bacteria"/>
</dbReference>
<dbReference type="GO" id="GO:0016020">
    <property type="term" value="C:membrane"/>
    <property type="evidence" value="ECO:0007669"/>
    <property type="project" value="TreeGrafter"/>
</dbReference>
<evidence type="ECO:0000313" key="4">
    <source>
        <dbReference type="Proteomes" id="UP000198145"/>
    </source>
</evidence>
<evidence type="ECO:0000256" key="1">
    <source>
        <dbReference type="SAM" id="SignalP"/>
    </source>
</evidence>
<comment type="caution">
    <text evidence="3">The sequence shown here is derived from an EMBL/GenBank/DDBJ whole genome shotgun (WGS) entry which is preliminary data.</text>
</comment>
<evidence type="ECO:0000313" key="3">
    <source>
        <dbReference type="EMBL" id="OWP48775.1"/>
    </source>
</evidence>
<gene>
    <name evidence="3" type="ORF">CEG18_22410</name>
</gene>
<feature type="chain" id="PRO_5012941739" evidence="1">
    <location>
        <begin position="20"/>
        <end position="336"/>
    </location>
</feature>
<dbReference type="Proteomes" id="UP000198145">
    <property type="component" value="Unassembled WGS sequence"/>
</dbReference>
<dbReference type="PANTHER" id="PTHR43798:SF33">
    <property type="entry name" value="HYDROLASE, PUTATIVE (AFU_ORTHOLOGUE AFUA_2G14860)-RELATED"/>
    <property type="match status" value="1"/>
</dbReference>
<organism evidence="3 4">
    <name type="scientific">Pseudomonas nitroreducens</name>
    <dbReference type="NCBI Taxonomy" id="46680"/>
    <lineage>
        <taxon>Bacteria</taxon>
        <taxon>Pseudomonadati</taxon>
        <taxon>Pseudomonadota</taxon>
        <taxon>Gammaproteobacteria</taxon>
        <taxon>Pseudomonadales</taxon>
        <taxon>Pseudomonadaceae</taxon>
        <taxon>Pseudomonas</taxon>
    </lineage>
</organism>
<dbReference type="AlphaFoldDB" id="A0A246F6C4"/>
<dbReference type="InterPro" id="IPR000639">
    <property type="entry name" value="Epox_hydrolase-like"/>
</dbReference>
<feature type="signal peptide" evidence="1">
    <location>
        <begin position="1"/>
        <end position="19"/>
    </location>
</feature>
<dbReference type="InterPro" id="IPR029058">
    <property type="entry name" value="AB_hydrolase_fold"/>
</dbReference>
<dbReference type="Gene3D" id="3.40.50.1820">
    <property type="entry name" value="alpha/beta hydrolase"/>
    <property type="match status" value="1"/>
</dbReference>
<dbReference type="Pfam" id="PF00561">
    <property type="entry name" value="Abhydrolase_1"/>
    <property type="match status" value="1"/>
</dbReference>
<sequence>MSRRWLPALLLAAALPLHAAESKPTYGPELERFNYSYPVGHYSFASQGHHMHMAYIDVKPRKQPNGRTVVLLHGKNFCAGTWETTIAALSDAGYRVVAPDQIGFCKSTKPERYQYSFQQLATNTHALLEHLKIGRITLLGHSTGGMLATRYALMYPQQVEQLAMVNPIGLEDWKALGVPYRTPDQWYERELKTSAESIRRYEQATYYAGQWKPEYDKWVNMLAGLFNGAGHERVAWNSALLYDMIFTQPVVYEFGQLKMPTLLLIGTRDNTAIGKDIAPAELKPKLGNYAELGKVTAKAIPNATLVEFDDMGHAPQIQDPKRFHEALLKGLADLKH</sequence>
<reference evidence="3 4" key="1">
    <citation type="submission" date="2017-06" db="EMBL/GenBank/DDBJ databases">
        <title>Draft genome of Pseudomonas nitroreducens DF05.</title>
        <authorList>
            <person name="Iyer R."/>
        </authorList>
    </citation>
    <scope>NUCLEOTIDE SEQUENCE [LARGE SCALE GENOMIC DNA]</scope>
    <source>
        <strain evidence="3 4">DF05</strain>
    </source>
</reference>